<accession>A0ABY1W3Z5</accession>
<proteinExistence type="predicted"/>
<name>A0ABY1W3Z5_9ENTR</name>
<dbReference type="Proteomes" id="UP000254849">
    <property type="component" value="Unassembled WGS sequence"/>
</dbReference>
<gene>
    <name evidence="1" type="ORF">NCTC9529_01954</name>
</gene>
<dbReference type="Pfam" id="PF23945">
    <property type="entry name" value="DUF7279"/>
    <property type="match status" value="1"/>
</dbReference>
<evidence type="ECO:0000313" key="1">
    <source>
        <dbReference type="EMBL" id="STD07291.1"/>
    </source>
</evidence>
<keyword evidence="2" id="KW-1185">Reference proteome</keyword>
<comment type="caution">
    <text evidence="1">The sequence shown here is derived from an EMBL/GenBank/DDBJ whole genome shotgun (WGS) entry which is preliminary data.</text>
</comment>
<dbReference type="InterPro" id="IPR055703">
    <property type="entry name" value="DUF7279"/>
</dbReference>
<sequence length="57" mass="6991">MWQLAYDLNFPIRGWVYSKRIEMRWDNGNIENVCLCHFFPAKPTKKQLRKARKNKIH</sequence>
<evidence type="ECO:0000313" key="2">
    <source>
        <dbReference type="Proteomes" id="UP000254849"/>
    </source>
</evidence>
<organism evidence="1 2">
    <name type="scientific">Cronobacter universalis NCTC 9529</name>
    <dbReference type="NCBI Taxonomy" id="1074000"/>
    <lineage>
        <taxon>Bacteria</taxon>
        <taxon>Pseudomonadati</taxon>
        <taxon>Pseudomonadota</taxon>
        <taxon>Gammaproteobacteria</taxon>
        <taxon>Enterobacterales</taxon>
        <taxon>Enterobacteriaceae</taxon>
        <taxon>Cronobacter</taxon>
    </lineage>
</organism>
<reference evidence="1 2" key="1">
    <citation type="submission" date="2018-06" db="EMBL/GenBank/DDBJ databases">
        <authorList>
            <consortium name="Pathogen Informatics"/>
            <person name="Doyle S."/>
        </authorList>
    </citation>
    <scope>NUCLEOTIDE SEQUENCE [LARGE SCALE GENOMIC DNA]</scope>
    <source>
        <strain evidence="2">NCTC 9529</strain>
    </source>
</reference>
<dbReference type="EMBL" id="UFYH01000001">
    <property type="protein sequence ID" value="STD07291.1"/>
    <property type="molecule type" value="Genomic_DNA"/>
</dbReference>
<protein>
    <submittedName>
        <fullName evidence="1">Uncharacterized protein</fullName>
    </submittedName>
</protein>